<reference evidence="4 5" key="1">
    <citation type="submission" date="2020-10" db="EMBL/GenBank/DDBJ databases">
        <title>Plant Genome Project.</title>
        <authorList>
            <person name="Zhang R.-G."/>
        </authorList>
    </citation>
    <scope>NUCLEOTIDE SEQUENCE [LARGE SCALE GENOMIC DNA]</scope>
    <source>
        <strain evidence="4">FAFU-HL-1</strain>
        <tissue evidence="4">Leaf</tissue>
    </source>
</reference>
<organism evidence="4 5">
    <name type="scientific">Salix dunnii</name>
    <dbReference type="NCBI Taxonomy" id="1413687"/>
    <lineage>
        <taxon>Eukaryota</taxon>
        <taxon>Viridiplantae</taxon>
        <taxon>Streptophyta</taxon>
        <taxon>Embryophyta</taxon>
        <taxon>Tracheophyta</taxon>
        <taxon>Spermatophyta</taxon>
        <taxon>Magnoliopsida</taxon>
        <taxon>eudicotyledons</taxon>
        <taxon>Gunneridae</taxon>
        <taxon>Pentapetalae</taxon>
        <taxon>rosids</taxon>
        <taxon>fabids</taxon>
        <taxon>Malpighiales</taxon>
        <taxon>Salicaceae</taxon>
        <taxon>Saliceae</taxon>
        <taxon>Salix</taxon>
    </lineage>
</organism>
<dbReference type="OrthoDB" id="1670580at2759"/>
<feature type="compositionally biased region" description="Basic and acidic residues" evidence="2">
    <location>
        <begin position="56"/>
        <end position="69"/>
    </location>
</feature>
<dbReference type="PANTHER" id="PTHR33345">
    <property type="entry name" value="ADAPTER PROTEIN, PUTATIVE-RELATED"/>
    <property type="match status" value="1"/>
</dbReference>
<comment type="caution">
    <text evidence="4">The sequence shown here is derived from an EMBL/GenBank/DDBJ whole genome shotgun (WGS) entry which is preliminary data.</text>
</comment>
<proteinExistence type="predicted"/>
<feature type="compositionally biased region" description="Polar residues" evidence="2">
    <location>
        <begin position="30"/>
        <end position="42"/>
    </location>
</feature>
<dbReference type="InterPro" id="IPR055508">
    <property type="entry name" value="DUF7081"/>
</dbReference>
<dbReference type="EMBL" id="JADGMS010000010">
    <property type="protein sequence ID" value="KAF9673722.1"/>
    <property type="molecule type" value="Genomic_DNA"/>
</dbReference>
<keyword evidence="1" id="KW-0175">Coiled coil</keyword>
<gene>
    <name evidence="4" type="ORF">SADUNF_Sadunf10G0053700</name>
</gene>
<feature type="coiled-coil region" evidence="1">
    <location>
        <begin position="441"/>
        <end position="475"/>
    </location>
</feature>
<evidence type="ECO:0000313" key="5">
    <source>
        <dbReference type="Proteomes" id="UP000657918"/>
    </source>
</evidence>
<dbReference type="AlphaFoldDB" id="A0A835JPV0"/>
<dbReference type="Pfam" id="PF23299">
    <property type="entry name" value="DUF7081"/>
    <property type="match status" value="1"/>
</dbReference>
<feature type="region of interest" description="Disordered" evidence="2">
    <location>
        <begin position="214"/>
        <end position="306"/>
    </location>
</feature>
<sequence length="561" mass="63216">MSDPLYSPSNKPHHHGPRTAFGLIFGPDYGSTSCQQNEQQLMENDIPHGSDGSMHLLDEKKNPSYQKEEFVDDDVHHERNKGGHLIDEHDFFGQQNEQSMDSDTPNKSDDSRTPIDVKNSLRLVMPGETGAGLPYAPIDWPNPGDNWEWRVGRRVNSSGYFQDRFIYLPKSVHGKKKMFASKPALESYIRSEFPSADVDAFFSSFTWKIPAKVQPPKEVKASPLPVENPPDDGTLKVQEGSIENPRYGRRQRKQFLPQLTEEVEEKKQKTPRSSQRKRKQDAKQDTPTSASASKRKATRSSKRSAFHAASAEIGITELELAVNVIPEGFDNYLSSLEDILTQPHPETHVSYSAGSDTPTESDMAKARSKLCSLLVMDFPTLVSSRNIFKLTTITSKLLKDPTLSAEQLVKLKLIEEIPLFSEVFVESRQTIEQVNNFFGTLEANKVKVNSLRNEYNELKERADQLQSQVDSNLLTVQEIDNQIFQLQTWRAELMSTIENNKAAKVEVASAQGMVANSIPTVVRDIQVANSKIPEWELKRTNAEKREAEILAKFAPLKGFSL</sequence>
<dbReference type="Proteomes" id="UP000657918">
    <property type="component" value="Unassembled WGS sequence"/>
</dbReference>
<feature type="region of interest" description="Disordered" evidence="2">
    <location>
        <begin position="1"/>
        <end position="69"/>
    </location>
</feature>
<feature type="compositionally biased region" description="Basic residues" evidence="2">
    <location>
        <begin position="293"/>
        <end position="305"/>
    </location>
</feature>
<protein>
    <recommendedName>
        <fullName evidence="3">DUF7081 domain-containing protein</fullName>
    </recommendedName>
</protein>
<evidence type="ECO:0000313" key="4">
    <source>
        <dbReference type="EMBL" id="KAF9673722.1"/>
    </source>
</evidence>
<evidence type="ECO:0000256" key="1">
    <source>
        <dbReference type="SAM" id="Coils"/>
    </source>
</evidence>
<evidence type="ECO:0000259" key="3">
    <source>
        <dbReference type="Pfam" id="PF23299"/>
    </source>
</evidence>
<dbReference type="PANTHER" id="PTHR33345:SF4">
    <property type="entry name" value="MBD DOMAIN-CONTAINING PROTEIN"/>
    <property type="match status" value="1"/>
</dbReference>
<evidence type="ECO:0000256" key="2">
    <source>
        <dbReference type="SAM" id="MobiDB-lite"/>
    </source>
</evidence>
<accession>A0A835JPV0</accession>
<name>A0A835JPV0_9ROSI</name>
<keyword evidence="5" id="KW-1185">Reference proteome</keyword>
<feature type="domain" description="DUF7081" evidence="3">
    <location>
        <begin position="124"/>
        <end position="211"/>
    </location>
</feature>